<keyword evidence="5 8" id="KW-1015">Disulfide bond</keyword>
<dbReference type="PROSITE" id="PS50027">
    <property type="entry name" value="EGF_LAM_2"/>
    <property type="match status" value="7"/>
</dbReference>
<evidence type="ECO:0000313" key="14">
    <source>
        <dbReference type="Proteomes" id="UP000046393"/>
    </source>
</evidence>
<evidence type="ECO:0000256" key="6">
    <source>
        <dbReference type="ARBA" id="ARBA00023180"/>
    </source>
</evidence>
<dbReference type="PANTHER" id="PTHR10574:SF435">
    <property type="entry name" value="LAMININ SUBUNIT GAMMA-1"/>
    <property type="match status" value="1"/>
</dbReference>
<feature type="chain" id="PRO_5005893111" evidence="10">
    <location>
        <begin position="22"/>
        <end position="1700"/>
    </location>
</feature>
<feature type="domain" description="Laminin EGF-like" evidence="11">
    <location>
        <begin position="895"/>
        <end position="950"/>
    </location>
</feature>
<feature type="disulfide bond" evidence="8">
    <location>
        <begin position="999"/>
        <end position="1011"/>
    </location>
</feature>
<evidence type="ECO:0000259" key="13">
    <source>
        <dbReference type="PROSITE" id="PS51117"/>
    </source>
</evidence>
<keyword evidence="3 10" id="KW-0732">Signal</keyword>
<feature type="disulfide bond" evidence="8">
    <location>
        <begin position="951"/>
        <end position="963"/>
    </location>
</feature>
<keyword evidence="6" id="KW-0325">Glycoprotein</keyword>
<comment type="caution">
    <text evidence="8">Lacks conserved residue(s) required for the propagation of feature annotation.</text>
</comment>
<reference evidence="15" key="1">
    <citation type="submission" date="2017-02" db="UniProtKB">
        <authorList>
            <consortium name="WormBaseParasite"/>
        </authorList>
    </citation>
    <scope>IDENTIFICATION</scope>
</reference>
<evidence type="ECO:0000256" key="7">
    <source>
        <dbReference type="ARBA" id="ARBA00023292"/>
    </source>
</evidence>
<dbReference type="Pfam" id="PF00052">
    <property type="entry name" value="Laminin_B"/>
    <property type="match status" value="1"/>
</dbReference>
<dbReference type="Pfam" id="PF00053">
    <property type="entry name" value="EGF_laminin"/>
    <property type="match status" value="10"/>
</dbReference>
<feature type="domain" description="Laminin IV type A" evidence="12">
    <location>
        <begin position="529"/>
        <end position="706"/>
    </location>
</feature>
<dbReference type="SMART" id="SM00281">
    <property type="entry name" value="LamB"/>
    <property type="match status" value="1"/>
</dbReference>
<keyword evidence="9" id="KW-0175">Coiled coil</keyword>
<keyword evidence="2" id="KW-0964">Secreted</keyword>
<feature type="disulfide bond" evidence="8">
    <location>
        <begin position="1019"/>
        <end position="1028"/>
    </location>
</feature>
<keyword evidence="4" id="KW-0677">Repeat</keyword>
<feature type="domain" description="Laminin EGF-like" evidence="11">
    <location>
        <begin position="999"/>
        <end position="1044"/>
    </location>
</feature>
<dbReference type="GO" id="GO:0009887">
    <property type="term" value="P:animal organ morphogenesis"/>
    <property type="evidence" value="ECO:0007669"/>
    <property type="project" value="TreeGrafter"/>
</dbReference>
<evidence type="ECO:0000256" key="3">
    <source>
        <dbReference type="ARBA" id="ARBA00022729"/>
    </source>
</evidence>
<dbReference type="InterPro" id="IPR002049">
    <property type="entry name" value="LE_dom"/>
</dbReference>
<evidence type="ECO:0000256" key="4">
    <source>
        <dbReference type="ARBA" id="ARBA00022737"/>
    </source>
</evidence>
<dbReference type="SMART" id="SM00181">
    <property type="entry name" value="EGF"/>
    <property type="match status" value="7"/>
</dbReference>
<evidence type="ECO:0000259" key="12">
    <source>
        <dbReference type="PROSITE" id="PS51115"/>
    </source>
</evidence>
<dbReference type="GO" id="GO:0007411">
    <property type="term" value="P:axon guidance"/>
    <property type="evidence" value="ECO:0007669"/>
    <property type="project" value="TreeGrafter"/>
</dbReference>
<dbReference type="InterPro" id="IPR000742">
    <property type="entry name" value="EGF"/>
</dbReference>
<dbReference type="PANTHER" id="PTHR10574">
    <property type="entry name" value="NETRIN/LAMININ-RELATED"/>
    <property type="match status" value="1"/>
</dbReference>
<feature type="disulfide bond" evidence="8">
    <location>
        <begin position="423"/>
        <end position="432"/>
    </location>
</feature>
<dbReference type="GO" id="GO:0040017">
    <property type="term" value="P:positive regulation of locomotion"/>
    <property type="evidence" value="ECO:0007669"/>
    <property type="project" value="UniProtKB-ARBA"/>
</dbReference>
<dbReference type="PROSITE" id="PS51115">
    <property type="entry name" value="LAMININ_IVA"/>
    <property type="match status" value="1"/>
</dbReference>
<dbReference type="Proteomes" id="UP000046393">
    <property type="component" value="Unplaced"/>
</dbReference>
<dbReference type="FunFam" id="2.10.25.10:FF:000067">
    <property type="entry name" value="Laminin subunit gamma 1"/>
    <property type="match status" value="1"/>
</dbReference>
<dbReference type="FunFam" id="2.10.25.10:FF:000580">
    <property type="entry name" value="Wing blister, isoform B"/>
    <property type="match status" value="1"/>
</dbReference>
<feature type="domain" description="Laminin EGF-like" evidence="11">
    <location>
        <begin position="403"/>
        <end position="449"/>
    </location>
</feature>
<feature type="domain" description="Laminin EGF-like" evidence="11">
    <location>
        <begin position="741"/>
        <end position="789"/>
    </location>
</feature>
<keyword evidence="7 8" id="KW-0424">Laminin EGF-like domain</keyword>
<evidence type="ECO:0000256" key="8">
    <source>
        <dbReference type="PROSITE-ProRule" id="PRU00460"/>
    </source>
</evidence>
<dbReference type="InterPro" id="IPR008211">
    <property type="entry name" value="Laminin_N"/>
</dbReference>
<dbReference type="STRING" id="451379.A0A0N5AHT3"/>
<dbReference type="SMART" id="SM00180">
    <property type="entry name" value="EGF_Lam"/>
    <property type="match status" value="10"/>
</dbReference>
<feature type="signal peptide" evidence="10">
    <location>
        <begin position="1"/>
        <end position="21"/>
    </location>
</feature>
<feature type="coiled-coil region" evidence="9">
    <location>
        <begin position="1616"/>
        <end position="1687"/>
    </location>
</feature>
<dbReference type="InterPro" id="IPR050440">
    <property type="entry name" value="Laminin/Netrin_ECM"/>
</dbReference>
<dbReference type="InterPro" id="IPR000034">
    <property type="entry name" value="Laminin_IV"/>
</dbReference>
<dbReference type="PROSITE" id="PS51117">
    <property type="entry name" value="LAMININ_NTER"/>
    <property type="match status" value="1"/>
</dbReference>
<dbReference type="Pfam" id="PF00055">
    <property type="entry name" value="Laminin_N"/>
    <property type="match status" value="1"/>
</dbReference>
<feature type="disulfide bond" evidence="8">
    <location>
        <begin position="923"/>
        <end position="932"/>
    </location>
</feature>
<feature type="disulfide bond" evidence="8">
    <location>
        <begin position="403"/>
        <end position="415"/>
    </location>
</feature>
<evidence type="ECO:0000256" key="5">
    <source>
        <dbReference type="ARBA" id="ARBA00023157"/>
    </source>
</evidence>
<keyword evidence="14" id="KW-1185">Reference proteome</keyword>
<evidence type="ECO:0000256" key="9">
    <source>
        <dbReference type="SAM" id="Coils"/>
    </source>
</evidence>
<dbReference type="FunFam" id="2.10.25.10:FF:000090">
    <property type="entry name" value="laminin subunit alpha"/>
    <property type="match status" value="1"/>
</dbReference>
<evidence type="ECO:0000256" key="2">
    <source>
        <dbReference type="ARBA" id="ARBA00022525"/>
    </source>
</evidence>
<dbReference type="FunFam" id="2.10.25.10:FF:000051">
    <property type="entry name" value="Laminin subunit alpha 4"/>
    <property type="match status" value="1"/>
</dbReference>
<evidence type="ECO:0000313" key="15">
    <source>
        <dbReference type="WBParaSite" id="SMUV_0000394701-mRNA-1"/>
    </source>
</evidence>
<feature type="disulfide bond" evidence="8">
    <location>
        <begin position="473"/>
        <end position="482"/>
    </location>
</feature>
<evidence type="ECO:0000256" key="1">
    <source>
        <dbReference type="ARBA" id="ARBA00004613"/>
    </source>
</evidence>
<dbReference type="Gene3D" id="2.10.25.10">
    <property type="entry name" value="Laminin"/>
    <property type="match status" value="9"/>
</dbReference>
<dbReference type="GO" id="GO:0005604">
    <property type="term" value="C:basement membrane"/>
    <property type="evidence" value="ECO:0007669"/>
    <property type="project" value="TreeGrafter"/>
</dbReference>
<organism evidence="14 15">
    <name type="scientific">Syphacia muris</name>
    <dbReference type="NCBI Taxonomy" id="451379"/>
    <lineage>
        <taxon>Eukaryota</taxon>
        <taxon>Metazoa</taxon>
        <taxon>Ecdysozoa</taxon>
        <taxon>Nematoda</taxon>
        <taxon>Chromadorea</taxon>
        <taxon>Rhabditida</taxon>
        <taxon>Spirurina</taxon>
        <taxon>Oxyuridomorpha</taxon>
        <taxon>Oxyuroidea</taxon>
        <taxon>Oxyuridae</taxon>
        <taxon>Syphacia</taxon>
    </lineage>
</organism>
<dbReference type="GO" id="GO:0005576">
    <property type="term" value="C:extracellular region"/>
    <property type="evidence" value="ECO:0007669"/>
    <property type="project" value="UniProtKB-SubCell"/>
</dbReference>
<name>A0A0N5AHT3_9BILA</name>
<dbReference type="FunFam" id="2.10.25.10:FF:000166">
    <property type="entry name" value="laminin subunit gamma-1"/>
    <property type="match status" value="1"/>
</dbReference>
<dbReference type="FunFam" id="2.10.25.10:FF:000074">
    <property type="entry name" value="Laminin subunit alpha"/>
    <property type="match status" value="1"/>
</dbReference>
<dbReference type="FunFam" id="2.10.25.10:FF:000105">
    <property type="entry name" value="laminin subunit gamma-1"/>
    <property type="match status" value="1"/>
</dbReference>
<comment type="subcellular location">
    <subcellularLocation>
        <location evidence="1">Secreted</location>
    </subcellularLocation>
</comment>
<protein>
    <submittedName>
        <fullName evidence="15">Laminin EGF-like domain-containing protein</fullName>
    </submittedName>
</protein>
<feature type="domain" description="Laminin N-terminal" evidence="13">
    <location>
        <begin position="48"/>
        <end position="287"/>
    </location>
</feature>
<feature type="domain" description="Laminin EGF-like" evidence="11">
    <location>
        <begin position="843"/>
        <end position="894"/>
    </location>
</feature>
<dbReference type="CDD" id="cd00055">
    <property type="entry name" value="EGF_Lam"/>
    <property type="match status" value="10"/>
</dbReference>
<dbReference type="PRINTS" id="PR00011">
    <property type="entry name" value="EGFLAMININ"/>
</dbReference>
<dbReference type="Gene3D" id="2.60.120.260">
    <property type="entry name" value="Galactose-binding domain-like"/>
    <property type="match status" value="1"/>
</dbReference>
<evidence type="ECO:0000259" key="11">
    <source>
        <dbReference type="PROSITE" id="PS50027"/>
    </source>
</evidence>
<dbReference type="PROSITE" id="PS01248">
    <property type="entry name" value="EGF_LAM_1"/>
    <property type="match status" value="4"/>
</dbReference>
<dbReference type="FunFam" id="2.60.120.260:FF:000018">
    <property type="entry name" value="Laminin subunit gamma 1"/>
    <property type="match status" value="1"/>
</dbReference>
<dbReference type="SUPFAM" id="SSF57196">
    <property type="entry name" value="EGF/Laminin"/>
    <property type="match status" value="10"/>
</dbReference>
<evidence type="ECO:0000256" key="10">
    <source>
        <dbReference type="SAM" id="SignalP"/>
    </source>
</evidence>
<dbReference type="GO" id="GO:0009888">
    <property type="term" value="P:tissue development"/>
    <property type="evidence" value="ECO:0007669"/>
    <property type="project" value="TreeGrafter"/>
</dbReference>
<feature type="disulfide bond" evidence="8">
    <location>
        <begin position="953"/>
        <end position="970"/>
    </location>
</feature>
<feature type="disulfide bond" evidence="8">
    <location>
        <begin position="759"/>
        <end position="768"/>
    </location>
</feature>
<feature type="domain" description="Laminin EGF-like" evidence="11">
    <location>
        <begin position="951"/>
        <end position="998"/>
    </location>
</feature>
<proteinExistence type="predicted"/>
<feature type="disulfide bond" evidence="8">
    <location>
        <begin position="972"/>
        <end position="981"/>
    </location>
</feature>
<feature type="domain" description="Laminin EGF-like" evidence="11">
    <location>
        <begin position="450"/>
        <end position="502"/>
    </location>
</feature>
<feature type="disulfide bond" evidence="8">
    <location>
        <begin position="867"/>
        <end position="876"/>
    </location>
</feature>
<sequence>MYHNIIKYFLLLIELIYLTSSQPAEQIPSIDPNHHIQSNNPCYDEFKRPQRCVPDFINAAFNLDVEVTNTCGIESPTHFCVQSGHSGMKKVCDICDDRIQELRHPAKYLTDFNNANNETWWQSETMNEKVQYPNTVNLTLRLGKTFDITYVRLKFISPRPESFAIYKKVDSFGSWIPWQYYSGSCYTTYNVEEKVPILPGNEAVAQCTREFSDISPLTGGNIPFSTLEGRPSSRNFEESNVLQEWVTASEIRIVLTRMNTFGDEVFKDPKVLRSYYYAISDFAVGGRCKCNGHASECVKSTGNGKERLVCRCEHDTEGADCEKCKSFYNDRPWRPGTANDANECLPCNCNNLSTRCFFDPKLYNETGSGGHCTDCAGNTQGPHCEECVPNTWRRPNEHYCFPCNCNETGSVSSQCDAMGQCICKPGIGGQHCDQCKTGFYDFSATGCKDCQCQAVGSENNEPSCDANTGECRCKQNVEGRQCDLCKPGYFDLSLDNEFGCTPCFCYSHSSVCSTAEGYFAANISSEFQDGKDKWKAATVNRGLLDTQWSEIDKAVAASDVDGVPVYFIAPAQFCGDQRLSYNQDLWFTFRLQQNQNNRAQPSQRDIVIVGGNSDQELYISIDAQNNPVPSEREQSYRFRIHSNPIYRWSPCLSELDFIAVLANVTQLKIRATYNRGDLGFLSNVHLGSASLVEMGENSRKAKWVESCVCSESNVGQFCESCAPGYKRAQKFGGSFTRCVKCDCYNHSSSCDAESGACICEHNTSGENCKVCARGYYGDALQGTSNDCIKCPCPNNGSCKLIENNNVEQIMCTECPTGYMGLRCESCADGYFGSPGDDEPCVECQCNGNIDLNNVGNCDSLTGECKKCIYNTAGFNCEVCQKGFWGDALKGNCESCSCYVLGTKRDNADYTLLECRQSDGQCDCHSHVTGAQCDKCEEGYFNITSGNGCQSCDCDPVGSIGDSCDIETGQCECKEGVTGRRCNECAAVHYGFSEDGCKPCNCEPIGSESAQCDKTGQCLCHDFIEGRRCDKCMENRYNLKLGCLACDQCYTLIQTRISDHRIAIKDLEDTLNEIVANPALADDEIFNMKVNELENNSRQLSELLSNKFDGNEDQFVEQIGVLQHELEAETKSIQAIDSNIALTNKKLEQTNQMLARWNFINGICSFIFCMDRASDVLMRIYNEVKQDLINVFNYLEQEGQLNWNSANETAEKYGKKSRKLSEIAEEARSLAERHEERSVLIKELAQKAMNVSKQAVLEADDAVWGGKLVFYYYIIVLLLFMLLIPDASVSQQIASLLKTLNKTSRLLNETKKFAEAQLFEADKVYKIAGNSLTDVETLKTPEIDVENVSAEIKRLEDDMKTAAANIADLATANSEVYIQAQSVLEIAKAELVRVREQQQESDQMLADVDSALELATKALSDSDTILDEARNTLQTLQSKSQQYYFPLSTQFFFHLINFASEFHDRVENSKSIAIEQLNKLGIVREKVGEAVKTTQEAKSAIGDANADATSAVDFALESQQTATAVKEKVTELFSYAAETLNAAKTLRNEAEAFSKDVERTSASSDAYVEQAEKDGKRATNAASRAAKAKIAIGNTQKEINDTTNKIQQIIQTLKSLDVSSENELDKLEKILNNAEEESRQSELDVQIEELTDEKKQRERTAQELVGQLNELENEVQNLEAILAALPNKCFNQIPIESEGQK</sequence>
<accession>A0A0N5AHT3</accession>
<dbReference type="SMART" id="SM00136">
    <property type="entry name" value="LamNT"/>
    <property type="match status" value="1"/>
</dbReference>
<dbReference type="WBParaSite" id="SMUV_0000394701-mRNA-1">
    <property type="protein sequence ID" value="SMUV_0000394701-mRNA-1"/>
    <property type="gene ID" value="SMUV_0000394701"/>
</dbReference>
<feature type="coiled-coil region" evidence="9">
    <location>
        <begin position="1344"/>
        <end position="1396"/>
    </location>
</feature>